<dbReference type="EMBL" id="JABSTQ010001386">
    <property type="protein sequence ID" value="KAG0444838.1"/>
    <property type="molecule type" value="Genomic_DNA"/>
</dbReference>
<accession>A0AC60R231</accession>
<proteinExistence type="predicted"/>
<name>A0AC60R231_IXOPE</name>
<evidence type="ECO:0000313" key="1">
    <source>
        <dbReference type="EMBL" id="KAG0444838.1"/>
    </source>
</evidence>
<sequence length="806" mass="89416">MTSLLWKAKTGEARAVAAEPMAAAAPARQLCAASSFETSVREVNWYANVFQMADKDEDEDEDGGGKGEDEDVGGEEGADDEGGGDDGGDEGKRPVRKVMDSIMVVKKNRGAPSQQSKQEARSLAPILIAGAVVVALVVVVAAIAAFVYMKVSEPRRTAWLRCAGRVHDIENLPLIPRFCAEHFEPSAFRKDDLRSSRLRLDAVPTLLLPVVDETEDPPPKRQKVLTQASATGLPAPCEAEMTLRDCTADSNIPAVVPAVPVADMPAPSHPPESAFSTCSSGVPHECTSPVPSDMPDSDATYSPSRSEDFERFEQGASAPPPPPEEERQFLVFESCLRELFKTCQECSRLCQTTIETTGTLITVYSICPVEHVRTWKSQPIVNGRPAGNILLTSHLVFSGVKIAPTLRMLRHMNVQVISDSSFYEHRKAFALPAVHKVWLQEQQELLNELQNKEVDISADGRFDSPGFCAKYLTYTVHVEQINKILHSVQVQLKESERAMASVNMEKEGLLKQLEFFKEKGIKIRSLVTDRHPATRKHMETHEPGIDHFFDIWHISKSVKKKLTAASKRAGCQDLQIWIQTATNHMYWSARAAGGDKKLLIDIWLSMHNHVINKHSGHEGTYGRCLHGDMPEPTRQWMDPNSQAYNQFKSITGNKRLLKDLVQMSPHGQTYALEAFHSVLIDFAPKSQAFSPEGMLAKTRLAILHFNENSNRCQAVTREGKPRWSVVTSKARKGHHTARPEITDPTYKYVGKLIKEAMESSKQWRSLAAASKANTVVFPAPMTAAYTRPPKEELVAARMSRFGQSPQ</sequence>
<protein>
    <submittedName>
        <fullName evidence="1">Uncharacterized protein</fullName>
    </submittedName>
</protein>
<dbReference type="Proteomes" id="UP000805193">
    <property type="component" value="Unassembled WGS sequence"/>
</dbReference>
<reference evidence="1 2" key="1">
    <citation type="journal article" date="2020" name="Cell">
        <title>Large-Scale Comparative Analyses of Tick Genomes Elucidate Their Genetic Diversity and Vector Capacities.</title>
        <authorList>
            <consortium name="Tick Genome and Microbiome Consortium (TIGMIC)"/>
            <person name="Jia N."/>
            <person name="Wang J."/>
            <person name="Shi W."/>
            <person name="Du L."/>
            <person name="Sun Y."/>
            <person name="Zhan W."/>
            <person name="Jiang J.F."/>
            <person name="Wang Q."/>
            <person name="Zhang B."/>
            <person name="Ji P."/>
            <person name="Bell-Sakyi L."/>
            <person name="Cui X.M."/>
            <person name="Yuan T.T."/>
            <person name="Jiang B.G."/>
            <person name="Yang W.F."/>
            <person name="Lam T.T."/>
            <person name="Chang Q.C."/>
            <person name="Ding S.J."/>
            <person name="Wang X.J."/>
            <person name="Zhu J.G."/>
            <person name="Ruan X.D."/>
            <person name="Zhao L."/>
            <person name="Wei J.T."/>
            <person name="Ye R.Z."/>
            <person name="Que T.C."/>
            <person name="Du C.H."/>
            <person name="Zhou Y.H."/>
            <person name="Cheng J.X."/>
            <person name="Dai P.F."/>
            <person name="Guo W.B."/>
            <person name="Han X.H."/>
            <person name="Huang E.J."/>
            <person name="Li L.F."/>
            <person name="Wei W."/>
            <person name="Gao Y.C."/>
            <person name="Liu J.Z."/>
            <person name="Shao H.Z."/>
            <person name="Wang X."/>
            <person name="Wang C.C."/>
            <person name="Yang T.C."/>
            <person name="Huo Q.B."/>
            <person name="Li W."/>
            <person name="Chen H.Y."/>
            <person name="Chen S.E."/>
            <person name="Zhou L.G."/>
            <person name="Ni X.B."/>
            <person name="Tian J.H."/>
            <person name="Sheng Y."/>
            <person name="Liu T."/>
            <person name="Pan Y.S."/>
            <person name="Xia L.Y."/>
            <person name="Li J."/>
            <person name="Zhao F."/>
            <person name="Cao W.C."/>
        </authorList>
    </citation>
    <scope>NUCLEOTIDE SEQUENCE [LARGE SCALE GENOMIC DNA]</scope>
    <source>
        <strain evidence="1">Iper-2018</strain>
    </source>
</reference>
<organism evidence="1 2">
    <name type="scientific">Ixodes persulcatus</name>
    <name type="common">Taiga tick</name>
    <dbReference type="NCBI Taxonomy" id="34615"/>
    <lineage>
        <taxon>Eukaryota</taxon>
        <taxon>Metazoa</taxon>
        <taxon>Ecdysozoa</taxon>
        <taxon>Arthropoda</taxon>
        <taxon>Chelicerata</taxon>
        <taxon>Arachnida</taxon>
        <taxon>Acari</taxon>
        <taxon>Parasitiformes</taxon>
        <taxon>Ixodida</taxon>
        <taxon>Ixodoidea</taxon>
        <taxon>Ixodidae</taxon>
        <taxon>Ixodinae</taxon>
        <taxon>Ixodes</taxon>
    </lineage>
</organism>
<keyword evidence="2" id="KW-1185">Reference proteome</keyword>
<comment type="caution">
    <text evidence="1">The sequence shown here is derived from an EMBL/GenBank/DDBJ whole genome shotgun (WGS) entry which is preliminary data.</text>
</comment>
<evidence type="ECO:0000313" key="2">
    <source>
        <dbReference type="Proteomes" id="UP000805193"/>
    </source>
</evidence>
<gene>
    <name evidence="1" type="ORF">HPB47_013328</name>
</gene>